<evidence type="ECO:0000313" key="3">
    <source>
        <dbReference type="Proteomes" id="UP001141434"/>
    </source>
</evidence>
<gene>
    <name evidence="2" type="ORF">NUU61_000950</name>
</gene>
<dbReference type="EMBL" id="JAPMSZ010000001">
    <property type="protein sequence ID" value="KAJ5115191.1"/>
    <property type="molecule type" value="Genomic_DNA"/>
</dbReference>
<dbReference type="RefSeq" id="XP_056516383.1">
    <property type="nucleotide sequence ID" value="XM_056651533.1"/>
</dbReference>
<evidence type="ECO:0000256" key="1">
    <source>
        <dbReference type="SAM" id="SignalP"/>
    </source>
</evidence>
<dbReference type="GeneID" id="81390701"/>
<comment type="caution">
    <text evidence="2">The sequence shown here is derived from an EMBL/GenBank/DDBJ whole genome shotgun (WGS) entry which is preliminary data.</text>
</comment>
<reference evidence="2" key="2">
    <citation type="journal article" date="2023" name="IMA Fungus">
        <title>Comparative genomic study of the Penicillium genus elucidates a diverse pangenome and 15 lateral gene transfer events.</title>
        <authorList>
            <person name="Petersen C."/>
            <person name="Sorensen T."/>
            <person name="Nielsen M.R."/>
            <person name="Sondergaard T.E."/>
            <person name="Sorensen J.L."/>
            <person name="Fitzpatrick D.A."/>
            <person name="Frisvad J.C."/>
            <person name="Nielsen K.L."/>
        </authorList>
    </citation>
    <scope>NUCLEOTIDE SEQUENCE</scope>
    <source>
        <strain evidence="2">IBT 34128</strain>
    </source>
</reference>
<feature type="chain" id="PRO_5040908941" description="Secreted protein" evidence="1">
    <location>
        <begin position="20"/>
        <end position="158"/>
    </location>
</feature>
<dbReference type="Proteomes" id="UP001141434">
    <property type="component" value="Unassembled WGS sequence"/>
</dbReference>
<name>A0A9W9GAQ1_9EURO</name>
<accession>A0A9W9GAQ1</accession>
<reference evidence="2" key="1">
    <citation type="submission" date="2022-11" db="EMBL/GenBank/DDBJ databases">
        <authorList>
            <person name="Petersen C."/>
        </authorList>
    </citation>
    <scope>NUCLEOTIDE SEQUENCE</scope>
    <source>
        <strain evidence="2">IBT 34128</strain>
    </source>
</reference>
<keyword evidence="1" id="KW-0732">Signal</keyword>
<keyword evidence="3" id="KW-1185">Reference proteome</keyword>
<proteinExistence type="predicted"/>
<dbReference type="AlphaFoldDB" id="A0A9W9GAQ1"/>
<dbReference type="OrthoDB" id="5426678at2759"/>
<sequence>MRLSTVMVLCWTLLMGASAMQVVIPGPCNETCNGSERTFTHDVVCGDADFNNTGQGRKYRDCVMCEHQSSSYLNPYATDLYWFLSCSKSCDPLHAPLTARWIRGKHDFAKQYDYCNWNASALIGYGSGCADCLEKQDTTKVMANCMPHRTLLNIFLLS</sequence>
<evidence type="ECO:0000313" key="2">
    <source>
        <dbReference type="EMBL" id="KAJ5115191.1"/>
    </source>
</evidence>
<organism evidence="2 3">
    <name type="scientific">Penicillium alfredii</name>
    <dbReference type="NCBI Taxonomy" id="1506179"/>
    <lineage>
        <taxon>Eukaryota</taxon>
        <taxon>Fungi</taxon>
        <taxon>Dikarya</taxon>
        <taxon>Ascomycota</taxon>
        <taxon>Pezizomycotina</taxon>
        <taxon>Eurotiomycetes</taxon>
        <taxon>Eurotiomycetidae</taxon>
        <taxon>Eurotiales</taxon>
        <taxon>Aspergillaceae</taxon>
        <taxon>Penicillium</taxon>
    </lineage>
</organism>
<protein>
    <recommendedName>
        <fullName evidence="4">Secreted protein</fullName>
    </recommendedName>
</protein>
<evidence type="ECO:0008006" key="4">
    <source>
        <dbReference type="Google" id="ProtNLM"/>
    </source>
</evidence>
<feature type="signal peptide" evidence="1">
    <location>
        <begin position="1"/>
        <end position="19"/>
    </location>
</feature>